<comment type="caution">
    <text evidence="1">The sequence shown here is derived from an EMBL/GenBank/DDBJ whole genome shotgun (WGS) entry which is preliminary data.</text>
</comment>
<gene>
    <name evidence="1" type="ORF">RND81_13G133600</name>
</gene>
<organism evidence="1 2">
    <name type="scientific">Saponaria officinalis</name>
    <name type="common">Common soapwort</name>
    <name type="synonym">Lychnis saponaria</name>
    <dbReference type="NCBI Taxonomy" id="3572"/>
    <lineage>
        <taxon>Eukaryota</taxon>
        <taxon>Viridiplantae</taxon>
        <taxon>Streptophyta</taxon>
        <taxon>Embryophyta</taxon>
        <taxon>Tracheophyta</taxon>
        <taxon>Spermatophyta</taxon>
        <taxon>Magnoliopsida</taxon>
        <taxon>eudicotyledons</taxon>
        <taxon>Gunneridae</taxon>
        <taxon>Pentapetalae</taxon>
        <taxon>Caryophyllales</taxon>
        <taxon>Caryophyllaceae</taxon>
        <taxon>Caryophylleae</taxon>
        <taxon>Saponaria</taxon>
    </lineage>
</organism>
<dbReference type="EMBL" id="JBDFQZ010000013">
    <property type="protein sequence ID" value="KAK9669481.1"/>
    <property type="molecule type" value="Genomic_DNA"/>
</dbReference>
<evidence type="ECO:0000313" key="1">
    <source>
        <dbReference type="EMBL" id="KAK9669481.1"/>
    </source>
</evidence>
<sequence length="169" mass="19348">MQNITPIQENYPLFSSQVECTEHIANDVDNEDGDDDVVETPSLGVQPSNKRVMNKNPFSLAEDEALISSFMQHSQDPTVGTNQKKRDLWVKVKNLFDEARKANPSQIRERSAEMLGSRWRRIAAGVMKWVGCYEEAGRRKISGMSEEDVTSYQVSLLFGVRSYQYLYYL</sequence>
<evidence type="ECO:0008006" key="3">
    <source>
        <dbReference type="Google" id="ProtNLM"/>
    </source>
</evidence>
<dbReference type="PANTHER" id="PTHR45023">
    <property type="match status" value="1"/>
</dbReference>
<reference evidence="1" key="1">
    <citation type="submission" date="2024-03" db="EMBL/GenBank/DDBJ databases">
        <title>WGS assembly of Saponaria officinalis var. Norfolk2.</title>
        <authorList>
            <person name="Jenkins J."/>
            <person name="Shu S."/>
            <person name="Grimwood J."/>
            <person name="Barry K."/>
            <person name="Goodstein D."/>
            <person name="Schmutz J."/>
            <person name="Leebens-Mack J."/>
            <person name="Osbourn A."/>
        </authorList>
    </citation>
    <scope>NUCLEOTIDE SEQUENCE [LARGE SCALE GENOMIC DNA]</scope>
    <source>
        <strain evidence="1">JIC</strain>
    </source>
</reference>
<dbReference type="Proteomes" id="UP001443914">
    <property type="component" value="Unassembled WGS sequence"/>
</dbReference>
<proteinExistence type="predicted"/>
<accession>A0AAW1GXG1</accession>
<evidence type="ECO:0000313" key="2">
    <source>
        <dbReference type="Proteomes" id="UP001443914"/>
    </source>
</evidence>
<dbReference type="AlphaFoldDB" id="A0AAW1GXG1"/>
<keyword evidence="2" id="KW-1185">Reference proteome</keyword>
<dbReference type="PANTHER" id="PTHR45023:SF4">
    <property type="entry name" value="GLYCINE-RICH PROTEIN-RELATED"/>
    <property type="match status" value="1"/>
</dbReference>
<name>A0AAW1GXG1_SAPOF</name>
<protein>
    <recommendedName>
        <fullName evidence="3">Myb-like domain-containing protein</fullName>
    </recommendedName>
</protein>